<organism evidence="1 2">
    <name type="scientific">Klebsiella pasteurii</name>
    <dbReference type="NCBI Taxonomy" id="2587529"/>
    <lineage>
        <taxon>Bacteria</taxon>
        <taxon>Pseudomonadati</taxon>
        <taxon>Pseudomonadota</taxon>
        <taxon>Gammaproteobacteria</taxon>
        <taxon>Enterobacterales</taxon>
        <taxon>Enterobacteriaceae</taxon>
        <taxon>Klebsiella/Raoultella group</taxon>
        <taxon>Klebsiella</taxon>
    </lineage>
</organism>
<gene>
    <name evidence="1" type="ORF">RYZ49_08295</name>
</gene>
<reference evidence="1 2" key="1">
    <citation type="submission" date="2023-10" db="EMBL/GenBank/DDBJ databases">
        <title>Fecal carriage and genetic characteristics of carbapenem-resistant Enterobacterales among healthy adults from four provinces of China.</title>
        <authorList>
            <person name="Li Y."/>
            <person name="Zhang R."/>
        </authorList>
    </citation>
    <scope>NUCLEOTIDE SEQUENCE [LARGE SCALE GENOMIC DNA]</scope>
    <source>
        <strain evidence="1 2">HN-157</strain>
    </source>
</reference>
<name>A0ABD5HC54_9ENTR</name>
<evidence type="ECO:0000313" key="1">
    <source>
        <dbReference type="EMBL" id="MDW2715807.1"/>
    </source>
</evidence>
<evidence type="ECO:0000313" key="2">
    <source>
        <dbReference type="Proteomes" id="UP001287436"/>
    </source>
</evidence>
<accession>A0ABD5HC54</accession>
<evidence type="ECO:0008006" key="3">
    <source>
        <dbReference type="Google" id="ProtNLM"/>
    </source>
</evidence>
<dbReference type="EMBL" id="JAWPBP010000005">
    <property type="protein sequence ID" value="MDW2715807.1"/>
    <property type="molecule type" value="Genomic_DNA"/>
</dbReference>
<dbReference type="RefSeq" id="WP_139529400.1">
    <property type="nucleotide sequence ID" value="NZ_CABEJD010000014.1"/>
</dbReference>
<dbReference type="AlphaFoldDB" id="A0ABD5HC54"/>
<sequence length="365" mass="42107">MEVDSSCIDIIKTPDNIANRLISNFYKDAYLIKEQKLSYGFLQNDNPNAFACSFKNIELDFVGINTGLYTTLHLIFTTLLSRSDFLPHVGRPHKENSSRASDIEIPKNVTYVNKGILIPRCEIRSAYATVLTGLAFEFVLLHECSHLLNGHFDFVKNMSVNYLTEERYSSNDKKIILQTIEMDADSCAISFMVNKLLVLIELYRSPNFKENDTLHPALKEACKLAYTDELSSMISLNLAIDTINKLMDESSGAEWTLENQFFWSHPMPAVRRYFNHEQTWTALSGRALPDELKKTIKLESFKNMMYLNLAWDNVKGEIPTEHSIDIYNKIFNNPDVHKYYAMLRETWQEIRPALLPLKRGRHLAE</sequence>
<protein>
    <recommendedName>
        <fullName evidence="3">Peptidase M48 domain-containing protein</fullName>
    </recommendedName>
</protein>
<comment type="caution">
    <text evidence="1">The sequence shown here is derived from an EMBL/GenBank/DDBJ whole genome shotgun (WGS) entry which is preliminary data.</text>
</comment>
<proteinExistence type="predicted"/>
<dbReference type="Proteomes" id="UP001287436">
    <property type="component" value="Unassembled WGS sequence"/>
</dbReference>